<keyword evidence="2" id="KW-0808">Transferase</keyword>
<dbReference type="InterPro" id="IPR028098">
    <property type="entry name" value="Glyco_trans_4-like_N"/>
</dbReference>
<dbReference type="GO" id="GO:0016757">
    <property type="term" value="F:glycosyltransferase activity"/>
    <property type="evidence" value="ECO:0007669"/>
    <property type="project" value="UniProtKB-KW"/>
</dbReference>
<dbReference type="PANTHER" id="PTHR12526:SF510">
    <property type="entry name" value="D-INOSITOL 3-PHOSPHATE GLYCOSYLTRANSFERASE"/>
    <property type="match status" value="1"/>
</dbReference>
<dbReference type="Gene3D" id="3.40.50.2000">
    <property type="entry name" value="Glycogen Phosphorylase B"/>
    <property type="match status" value="2"/>
</dbReference>
<dbReference type="EMBL" id="WNKV01000003">
    <property type="protein sequence ID" value="MTW15571.1"/>
    <property type="molecule type" value="Genomic_DNA"/>
</dbReference>
<protein>
    <submittedName>
        <fullName evidence="4">Glycosyltransferase</fullName>
    </submittedName>
</protein>
<evidence type="ECO:0000313" key="5">
    <source>
        <dbReference type="Proteomes" id="UP000438991"/>
    </source>
</evidence>
<accession>A0A9X5AQW2</accession>
<evidence type="ECO:0000313" key="4">
    <source>
        <dbReference type="EMBL" id="MTW15571.1"/>
    </source>
</evidence>
<evidence type="ECO:0000256" key="1">
    <source>
        <dbReference type="ARBA" id="ARBA00022676"/>
    </source>
</evidence>
<proteinExistence type="predicted"/>
<reference evidence="4 5" key="1">
    <citation type="submission" date="2019-11" db="EMBL/GenBank/DDBJ databases">
        <title>Whole-genome sequence of Rhodoplanes serenus DSM 18633, type strain.</title>
        <authorList>
            <person name="Kyndt J.A."/>
            <person name="Meyer T.E."/>
        </authorList>
    </citation>
    <scope>NUCLEOTIDE SEQUENCE [LARGE SCALE GENOMIC DNA]</scope>
    <source>
        <strain evidence="4 5">DSM 18633</strain>
    </source>
</reference>
<dbReference type="Proteomes" id="UP000438991">
    <property type="component" value="Unassembled WGS sequence"/>
</dbReference>
<comment type="caution">
    <text evidence="4">The sequence shown here is derived from an EMBL/GenBank/DDBJ whole genome shotgun (WGS) entry which is preliminary data.</text>
</comment>
<evidence type="ECO:0000256" key="2">
    <source>
        <dbReference type="ARBA" id="ARBA00022679"/>
    </source>
</evidence>
<dbReference type="SUPFAM" id="SSF53756">
    <property type="entry name" value="UDP-Glycosyltransferase/glycogen phosphorylase"/>
    <property type="match status" value="1"/>
</dbReference>
<dbReference type="Pfam" id="PF13692">
    <property type="entry name" value="Glyco_trans_1_4"/>
    <property type="match status" value="1"/>
</dbReference>
<sequence length="434" mass="44814">MGAGACLVSRPVRRLQRHPGGAPAASPRSGACPVHGAGVLPVRPARRRILITADAVGGVWTYTVTLARALARHGDTVLVVTLGPPPSSTQHREITAAAEVSNGGVRLHVSDLALEWMDPDGSDLDRARETLAAIAGAFRPDIVHLGGFREAAADFGAPVLVVAHSCVGTWWRACRGGAPDEPRWRVYADHVAAGLAAADAWAAPTRALRDAIADLYAPPRPGVVIPNGVVIPPADDPPPERRPMILAAGRLWDEAKGLDTLLAAAPRLPWPVRLAGDTASPDGGAPIALPDGITALGRLGRAALLAEMRAAELFVAPARYEPFGLGIAEAAACGAALVLSDIASLRELWDGAAAFVPPGDPAALAATLTALCADTPRRRALQAAARRRATRYGADAMVDRIETVHAALATRRSAPTKDRAVAGATIIATGGAPA</sequence>
<organism evidence="4 5">
    <name type="scientific">Rhodoplanes serenus</name>
    <dbReference type="NCBI Taxonomy" id="200615"/>
    <lineage>
        <taxon>Bacteria</taxon>
        <taxon>Pseudomonadati</taxon>
        <taxon>Pseudomonadota</taxon>
        <taxon>Alphaproteobacteria</taxon>
        <taxon>Hyphomicrobiales</taxon>
        <taxon>Nitrobacteraceae</taxon>
        <taxon>Rhodoplanes</taxon>
    </lineage>
</organism>
<dbReference type="Pfam" id="PF13439">
    <property type="entry name" value="Glyco_transf_4"/>
    <property type="match status" value="1"/>
</dbReference>
<feature type="domain" description="Glycosyltransferase subfamily 4-like N-terminal" evidence="3">
    <location>
        <begin position="56"/>
        <end position="229"/>
    </location>
</feature>
<gene>
    <name evidence="4" type="ORF">GJ689_05040</name>
</gene>
<keyword evidence="1" id="KW-0328">Glycosyltransferase</keyword>
<evidence type="ECO:0000259" key="3">
    <source>
        <dbReference type="Pfam" id="PF13439"/>
    </source>
</evidence>
<dbReference type="CDD" id="cd03801">
    <property type="entry name" value="GT4_PimA-like"/>
    <property type="match status" value="1"/>
</dbReference>
<dbReference type="PANTHER" id="PTHR12526">
    <property type="entry name" value="GLYCOSYLTRANSFERASE"/>
    <property type="match status" value="1"/>
</dbReference>
<dbReference type="AlphaFoldDB" id="A0A9X5AQW2"/>
<name>A0A9X5AQW2_9BRAD</name>